<comment type="caution">
    <text evidence="2">The sequence shown here is derived from an EMBL/GenBank/DDBJ whole genome shotgun (WGS) entry which is preliminary data.</text>
</comment>
<sequence length="115" mass="12536">MEQRRNARVWGNREIPEKTKLASGIVRHDSHLRKSGSGPDGDRTRFAIFGGAKSNRSETASPYFFGTARMNRKGRAGDPRDNPPTSGIVWKDPHMQKSGSGPAGNRTLFALAGGE</sequence>
<keyword evidence="3" id="KW-1185">Reference proteome</keyword>
<protein>
    <submittedName>
        <fullName evidence="2">Uncharacterized protein</fullName>
    </submittedName>
</protein>
<organism evidence="2 3">
    <name type="scientific">Dryococelus australis</name>
    <dbReference type="NCBI Taxonomy" id="614101"/>
    <lineage>
        <taxon>Eukaryota</taxon>
        <taxon>Metazoa</taxon>
        <taxon>Ecdysozoa</taxon>
        <taxon>Arthropoda</taxon>
        <taxon>Hexapoda</taxon>
        <taxon>Insecta</taxon>
        <taxon>Pterygota</taxon>
        <taxon>Neoptera</taxon>
        <taxon>Polyneoptera</taxon>
        <taxon>Phasmatodea</taxon>
        <taxon>Verophasmatodea</taxon>
        <taxon>Anareolatae</taxon>
        <taxon>Phasmatidae</taxon>
        <taxon>Eurycanthinae</taxon>
        <taxon>Dryococelus</taxon>
    </lineage>
</organism>
<proteinExistence type="predicted"/>
<evidence type="ECO:0000313" key="2">
    <source>
        <dbReference type="EMBL" id="KAJ8891037.1"/>
    </source>
</evidence>
<evidence type="ECO:0000256" key="1">
    <source>
        <dbReference type="SAM" id="MobiDB-lite"/>
    </source>
</evidence>
<dbReference type="EMBL" id="JARBHB010000003">
    <property type="protein sequence ID" value="KAJ8891037.1"/>
    <property type="molecule type" value="Genomic_DNA"/>
</dbReference>
<accession>A0ABQ9I3H2</accession>
<dbReference type="Proteomes" id="UP001159363">
    <property type="component" value="Chromosome 3"/>
</dbReference>
<reference evidence="2 3" key="1">
    <citation type="submission" date="2023-02" db="EMBL/GenBank/DDBJ databases">
        <title>LHISI_Scaffold_Assembly.</title>
        <authorList>
            <person name="Stuart O.P."/>
            <person name="Cleave R."/>
            <person name="Magrath M.J.L."/>
            <person name="Mikheyev A.S."/>
        </authorList>
    </citation>
    <scope>NUCLEOTIDE SEQUENCE [LARGE SCALE GENOMIC DNA]</scope>
    <source>
        <strain evidence="2">Daus_M_001</strain>
        <tissue evidence="2">Leg muscle</tissue>
    </source>
</reference>
<name>A0ABQ9I3H2_9NEOP</name>
<gene>
    <name evidence="2" type="ORF">PR048_010546</name>
</gene>
<evidence type="ECO:0000313" key="3">
    <source>
        <dbReference type="Proteomes" id="UP001159363"/>
    </source>
</evidence>
<feature type="region of interest" description="Disordered" evidence="1">
    <location>
        <begin position="70"/>
        <end position="115"/>
    </location>
</feature>